<evidence type="ECO:0000313" key="3">
    <source>
        <dbReference type="Proteomes" id="UP000499080"/>
    </source>
</evidence>
<evidence type="ECO:0000313" key="2">
    <source>
        <dbReference type="EMBL" id="GBN03904.1"/>
    </source>
</evidence>
<organism evidence="2 3">
    <name type="scientific">Araneus ventricosus</name>
    <name type="common">Orbweaver spider</name>
    <name type="synonym">Epeira ventricosa</name>
    <dbReference type="NCBI Taxonomy" id="182803"/>
    <lineage>
        <taxon>Eukaryota</taxon>
        <taxon>Metazoa</taxon>
        <taxon>Ecdysozoa</taxon>
        <taxon>Arthropoda</taxon>
        <taxon>Chelicerata</taxon>
        <taxon>Arachnida</taxon>
        <taxon>Araneae</taxon>
        <taxon>Araneomorphae</taxon>
        <taxon>Entelegynae</taxon>
        <taxon>Araneoidea</taxon>
        <taxon>Araneidae</taxon>
        <taxon>Araneus</taxon>
    </lineage>
</organism>
<comment type="caution">
    <text evidence="2">The sequence shown here is derived from an EMBL/GenBank/DDBJ whole genome shotgun (WGS) entry which is preliminary data.</text>
</comment>
<keyword evidence="3" id="KW-1185">Reference proteome</keyword>
<reference evidence="2 3" key="1">
    <citation type="journal article" date="2019" name="Sci. Rep.">
        <title>Orb-weaving spider Araneus ventricosus genome elucidates the spidroin gene catalogue.</title>
        <authorList>
            <person name="Kono N."/>
            <person name="Nakamura H."/>
            <person name="Ohtoshi R."/>
            <person name="Moran D.A.P."/>
            <person name="Shinohara A."/>
            <person name="Yoshida Y."/>
            <person name="Fujiwara M."/>
            <person name="Mori M."/>
            <person name="Tomita M."/>
            <person name="Arakawa K."/>
        </authorList>
    </citation>
    <scope>NUCLEOTIDE SEQUENCE [LARGE SCALE GENOMIC DNA]</scope>
</reference>
<dbReference type="InterPro" id="IPR032135">
    <property type="entry name" value="DUF4817"/>
</dbReference>
<dbReference type="AlphaFoldDB" id="A0A4Y2KMU7"/>
<protein>
    <recommendedName>
        <fullName evidence="1">DUF4817 domain-containing protein</fullName>
    </recommendedName>
</protein>
<evidence type="ECO:0000259" key="1">
    <source>
        <dbReference type="Pfam" id="PF16087"/>
    </source>
</evidence>
<dbReference type="EMBL" id="BGPR01004839">
    <property type="protein sequence ID" value="GBN03904.1"/>
    <property type="molecule type" value="Genomic_DNA"/>
</dbReference>
<accession>A0A4Y2KMU7</accession>
<feature type="domain" description="DUF4817" evidence="1">
    <location>
        <begin position="6"/>
        <end position="58"/>
    </location>
</feature>
<gene>
    <name evidence="2" type="ORF">AVEN_221701_1</name>
</gene>
<dbReference type="Proteomes" id="UP000499080">
    <property type="component" value="Unassembled WGS sequence"/>
</dbReference>
<dbReference type="OrthoDB" id="6471039at2759"/>
<name>A0A4Y2KMU7_ARAVE</name>
<dbReference type="Pfam" id="PF16087">
    <property type="entry name" value="DUF4817"/>
    <property type="match status" value="1"/>
</dbReference>
<sequence>MPLEKKERALLTKLFYKNDSNLSTSLREYRSLKSLRKGPMSRQALKRMITKFEETGELGVLQGRWRKRLLNETAEKVALAVVDKCSSGVT</sequence>
<proteinExistence type="predicted"/>